<proteinExistence type="predicted"/>
<protein>
    <submittedName>
        <fullName evidence="2">Uncharacterized protein</fullName>
    </submittedName>
</protein>
<evidence type="ECO:0000256" key="1">
    <source>
        <dbReference type="SAM" id="MobiDB-lite"/>
    </source>
</evidence>
<feature type="compositionally biased region" description="Low complexity" evidence="1">
    <location>
        <begin position="177"/>
        <end position="198"/>
    </location>
</feature>
<evidence type="ECO:0000313" key="2">
    <source>
        <dbReference type="EMBL" id="CAD1820063.1"/>
    </source>
</evidence>
<dbReference type="AlphaFoldDB" id="A0A6V7NNA7"/>
<feature type="region of interest" description="Disordered" evidence="1">
    <location>
        <begin position="78"/>
        <end position="158"/>
    </location>
</feature>
<feature type="compositionally biased region" description="Pro residues" evidence="1">
    <location>
        <begin position="199"/>
        <end position="216"/>
    </location>
</feature>
<gene>
    <name evidence="2" type="ORF">CB5_LOCUS3274</name>
</gene>
<reference evidence="2" key="1">
    <citation type="submission" date="2020-07" db="EMBL/GenBank/DDBJ databases">
        <authorList>
            <person name="Lin J."/>
        </authorList>
    </citation>
    <scope>NUCLEOTIDE SEQUENCE</scope>
</reference>
<feature type="region of interest" description="Disordered" evidence="1">
    <location>
        <begin position="177"/>
        <end position="216"/>
    </location>
</feature>
<feature type="compositionally biased region" description="Pro residues" evidence="1">
    <location>
        <begin position="105"/>
        <end position="115"/>
    </location>
</feature>
<dbReference type="EMBL" id="LR862140">
    <property type="protein sequence ID" value="CAD1820063.1"/>
    <property type="molecule type" value="Genomic_DNA"/>
</dbReference>
<feature type="compositionally biased region" description="Polar residues" evidence="1">
    <location>
        <begin position="116"/>
        <end position="126"/>
    </location>
</feature>
<accession>A0A6V7NNA7</accession>
<feature type="compositionally biased region" description="Low complexity" evidence="1">
    <location>
        <begin position="89"/>
        <end position="99"/>
    </location>
</feature>
<sequence>MLDMYETDSPSPPRLLVLVPTPTASAAAAANVGGATALVEENERLRRSNAAVVAELAPSSAASPLVAARGLRGLVDQRRSAAAKPELNSASTTSSSSLTIADEPSTPPLPPPPPENQNDNGETSNARPKLFGVPLNGCSPKRALNRDEPTSPSTKPLFSVAGAGVVGVGVRPSAADAISAVRPSAAASSGAAAACTGPPSRPPRGPSPPRRPYPCC</sequence>
<name>A0A6V7NNA7_ANACO</name>
<organism evidence="2">
    <name type="scientific">Ananas comosus var. bracteatus</name>
    <name type="common">red pineapple</name>
    <dbReference type="NCBI Taxonomy" id="296719"/>
    <lineage>
        <taxon>Eukaryota</taxon>
        <taxon>Viridiplantae</taxon>
        <taxon>Streptophyta</taxon>
        <taxon>Embryophyta</taxon>
        <taxon>Tracheophyta</taxon>
        <taxon>Spermatophyta</taxon>
        <taxon>Magnoliopsida</taxon>
        <taxon>Liliopsida</taxon>
        <taxon>Poales</taxon>
        <taxon>Bromeliaceae</taxon>
        <taxon>Bromelioideae</taxon>
        <taxon>Ananas</taxon>
    </lineage>
</organism>